<feature type="domain" description="YchJ-like middle NTF2-like" evidence="1">
    <location>
        <begin position="7"/>
        <end position="48"/>
    </location>
</feature>
<proteinExistence type="predicted"/>
<dbReference type="Gene3D" id="3.10.450.50">
    <property type="match status" value="1"/>
</dbReference>
<accession>A0A6S6SB19</accession>
<dbReference type="AlphaFoldDB" id="A0A6S6SB19"/>
<reference evidence="2" key="1">
    <citation type="submission" date="2020-01" db="EMBL/GenBank/DDBJ databases">
        <authorList>
            <person name="Meier V. D."/>
            <person name="Meier V D."/>
        </authorList>
    </citation>
    <scope>NUCLEOTIDE SEQUENCE</scope>
    <source>
        <strain evidence="2">HLG_WM_MAG_09</strain>
    </source>
</reference>
<name>A0A6S6SB19_9GAMM</name>
<dbReference type="EMBL" id="CACVAT010000006">
    <property type="protein sequence ID" value="CAA6799844.1"/>
    <property type="molecule type" value="Genomic_DNA"/>
</dbReference>
<protein>
    <recommendedName>
        <fullName evidence="1">YchJ-like middle NTF2-like domain-containing protein</fullName>
    </recommendedName>
</protein>
<dbReference type="InterPro" id="IPR048469">
    <property type="entry name" value="YchJ-like_M"/>
</dbReference>
<dbReference type="InterPro" id="IPR032710">
    <property type="entry name" value="NTF2-like_dom_sf"/>
</dbReference>
<gene>
    <name evidence="2" type="ORF">HELGO_WM67983</name>
</gene>
<sequence length="50" mass="5847">MRTEKGGLLDNEGVVEFITRYQDGEQPAQLHEVSQFTRENGRWVYVKGDY</sequence>
<evidence type="ECO:0000313" key="2">
    <source>
        <dbReference type="EMBL" id="CAA6799844.1"/>
    </source>
</evidence>
<organism evidence="2">
    <name type="scientific">uncultured Thiotrichaceae bacterium</name>
    <dbReference type="NCBI Taxonomy" id="298394"/>
    <lineage>
        <taxon>Bacteria</taxon>
        <taxon>Pseudomonadati</taxon>
        <taxon>Pseudomonadota</taxon>
        <taxon>Gammaproteobacteria</taxon>
        <taxon>Thiotrichales</taxon>
        <taxon>Thiotrichaceae</taxon>
        <taxon>environmental samples</taxon>
    </lineage>
</organism>
<dbReference type="Pfam" id="PF17775">
    <property type="entry name" value="YchJ_M-like"/>
    <property type="match status" value="1"/>
</dbReference>
<dbReference type="SUPFAM" id="SSF54427">
    <property type="entry name" value="NTF2-like"/>
    <property type="match status" value="1"/>
</dbReference>
<evidence type="ECO:0000259" key="1">
    <source>
        <dbReference type="Pfam" id="PF17775"/>
    </source>
</evidence>